<dbReference type="AlphaFoldDB" id="A0A0C9TUM1"/>
<evidence type="ECO:0000313" key="2">
    <source>
        <dbReference type="EMBL" id="KIJ34048.1"/>
    </source>
</evidence>
<feature type="region of interest" description="Disordered" evidence="1">
    <location>
        <begin position="26"/>
        <end position="48"/>
    </location>
</feature>
<name>A0A0C9TUM1_SPHS4</name>
<reference evidence="2 3" key="1">
    <citation type="submission" date="2014-06" db="EMBL/GenBank/DDBJ databases">
        <title>Evolutionary Origins and Diversification of the Mycorrhizal Mutualists.</title>
        <authorList>
            <consortium name="DOE Joint Genome Institute"/>
            <consortium name="Mycorrhizal Genomics Consortium"/>
            <person name="Kohler A."/>
            <person name="Kuo A."/>
            <person name="Nagy L.G."/>
            <person name="Floudas D."/>
            <person name="Copeland A."/>
            <person name="Barry K.W."/>
            <person name="Cichocki N."/>
            <person name="Veneault-Fourrey C."/>
            <person name="LaButti K."/>
            <person name="Lindquist E.A."/>
            <person name="Lipzen A."/>
            <person name="Lundell T."/>
            <person name="Morin E."/>
            <person name="Murat C."/>
            <person name="Riley R."/>
            <person name="Ohm R."/>
            <person name="Sun H."/>
            <person name="Tunlid A."/>
            <person name="Henrissat B."/>
            <person name="Grigoriev I.V."/>
            <person name="Hibbett D.S."/>
            <person name="Martin F."/>
        </authorList>
    </citation>
    <scope>NUCLEOTIDE SEQUENCE [LARGE SCALE GENOMIC DNA]</scope>
    <source>
        <strain evidence="2 3">SS14</strain>
    </source>
</reference>
<dbReference type="OrthoDB" id="2736611at2759"/>
<keyword evidence="3" id="KW-1185">Reference proteome</keyword>
<dbReference type="HOGENOM" id="CLU_511077_0_0_1"/>
<dbReference type="EMBL" id="KN837204">
    <property type="protein sequence ID" value="KIJ34048.1"/>
    <property type="molecule type" value="Genomic_DNA"/>
</dbReference>
<proteinExistence type="predicted"/>
<feature type="region of interest" description="Disordered" evidence="1">
    <location>
        <begin position="241"/>
        <end position="268"/>
    </location>
</feature>
<accession>A0A0C9TUM1</accession>
<evidence type="ECO:0000313" key="3">
    <source>
        <dbReference type="Proteomes" id="UP000054279"/>
    </source>
</evidence>
<protein>
    <submittedName>
        <fullName evidence="2">Uncharacterized protein</fullName>
    </submittedName>
</protein>
<organism evidence="2 3">
    <name type="scientific">Sphaerobolus stellatus (strain SS14)</name>
    <dbReference type="NCBI Taxonomy" id="990650"/>
    <lineage>
        <taxon>Eukaryota</taxon>
        <taxon>Fungi</taxon>
        <taxon>Dikarya</taxon>
        <taxon>Basidiomycota</taxon>
        <taxon>Agaricomycotina</taxon>
        <taxon>Agaricomycetes</taxon>
        <taxon>Phallomycetidae</taxon>
        <taxon>Geastrales</taxon>
        <taxon>Sphaerobolaceae</taxon>
        <taxon>Sphaerobolus</taxon>
    </lineage>
</organism>
<sequence>MLPIISSTDKGLSQRLAITVNGIDPSTEQPYTWDEPPPHGTADGGHETYTHFPFSVDGDIPAYSPYDGEETNSFYQIFGDQSQLTQYINEYNTQDVQSITYSTLWELYEYFRAFHFDPNRIEVKKELKKWVYNCYKLGLSRRYVRNPRDAGVCAKLPAYHMDYLFGLAAYAAMLPILPPALPDTHSFKLQLYHLGTFLKDKYAVPEMELHERCSAGELQQTGSGIIDIEDESRILPLFRQDSRVQYDHTPSPESNSDSKAEQDYAPPCRPRMQAGITPTVYPLAYQGKYGNAQVPAIPTYLRRTLAEVTENLTPGETQGDPWLRGHHTQFYNNITHSMKSQCRTMPMAQGHLTVSAIHCSFGQTRAKRAKQSDEYVHNKMPHHHINSKILNAKEKDLQIEYNLVLSLEHARSQLDEEEQAAGRFDGEEIFDKILSPLCQSFLPDQLESSEFYEEQLWPITAVIRGDKSSKMLASSTVIVGMILSGLWKNGVMGKSRSQIPFFLTGHISSMECIINYAYTGQRRSLMGYGWGLE</sequence>
<gene>
    <name evidence="2" type="ORF">M422DRAFT_263839</name>
</gene>
<evidence type="ECO:0000256" key="1">
    <source>
        <dbReference type="SAM" id="MobiDB-lite"/>
    </source>
</evidence>
<dbReference type="Proteomes" id="UP000054279">
    <property type="component" value="Unassembled WGS sequence"/>
</dbReference>